<dbReference type="Proteomes" id="UP001168877">
    <property type="component" value="Unassembled WGS sequence"/>
</dbReference>
<dbReference type="EMBL" id="JAUESC010000380">
    <property type="protein sequence ID" value="KAK0592056.1"/>
    <property type="molecule type" value="Genomic_DNA"/>
</dbReference>
<feature type="compositionally biased region" description="Basic and acidic residues" evidence="1">
    <location>
        <begin position="140"/>
        <end position="152"/>
    </location>
</feature>
<accession>A0AA39SFV2</accession>
<protein>
    <submittedName>
        <fullName evidence="2">Uncharacterized protein</fullName>
    </submittedName>
</protein>
<reference evidence="2" key="1">
    <citation type="journal article" date="2022" name="Plant J.">
        <title>Strategies of tolerance reflected in two North American maple genomes.</title>
        <authorList>
            <person name="McEvoy S.L."/>
            <person name="Sezen U.U."/>
            <person name="Trouern-Trend A."/>
            <person name="McMahon S.M."/>
            <person name="Schaberg P.G."/>
            <person name="Yang J."/>
            <person name="Wegrzyn J.L."/>
            <person name="Swenson N.G."/>
        </authorList>
    </citation>
    <scope>NUCLEOTIDE SEQUENCE</scope>
    <source>
        <strain evidence="2">NS2018</strain>
    </source>
</reference>
<evidence type="ECO:0000313" key="3">
    <source>
        <dbReference type="Proteomes" id="UP001168877"/>
    </source>
</evidence>
<name>A0AA39SFV2_ACESA</name>
<dbReference type="AlphaFoldDB" id="A0AA39SFV2"/>
<gene>
    <name evidence="2" type="ORF">LWI29_012557</name>
</gene>
<reference evidence="2" key="2">
    <citation type="submission" date="2023-06" db="EMBL/GenBank/DDBJ databases">
        <authorList>
            <person name="Swenson N.G."/>
            <person name="Wegrzyn J.L."/>
            <person name="Mcevoy S.L."/>
        </authorList>
    </citation>
    <scope>NUCLEOTIDE SEQUENCE</scope>
    <source>
        <strain evidence="2">NS2018</strain>
        <tissue evidence="2">Leaf</tissue>
    </source>
</reference>
<keyword evidence="3" id="KW-1185">Reference proteome</keyword>
<organism evidence="2 3">
    <name type="scientific">Acer saccharum</name>
    <name type="common">Sugar maple</name>
    <dbReference type="NCBI Taxonomy" id="4024"/>
    <lineage>
        <taxon>Eukaryota</taxon>
        <taxon>Viridiplantae</taxon>
        <taxon>Streptophyta</taxon>
        <taxon>Embryophyta</taxon>
        <taxon>Tracheophyta</taxon>
        <taxon>Spermatophyta</taxon>
        <taxon>Magnoliopsida</taxon>
        <taxon>eudicotyledons</taxon>
        <taxon>Gunneridae</taxon>
        <taxon>Pentapetalae</taxon>
        <taxon>rosids</taxon>
        <taxon>malvids</taxon>
        <taxon>Sapindales</taxon>
        <taxon>Sapindaceae</taxon>
        <taxon>Hippocastanoideae</taxon>
        <taxon>Acereae</taxon>
        <taxon>Acer</taxon>
    </lineage>
</organism>
<evidence type="ECO:0000256" key="1">
    <source>
        <dbReference type="SAM" id="MobiDB-lite"/>
    </source>
</evidence>
<comment type="caution">
    <text evidence="2">The sequence shown here is derived from an EMBL/GenBank/DDBJ whole genome shotgun (WGS) entry which is preliminary data.</text>
</comment>
<proteinExistence type="predicted"/>
<feature type="region of interest" description="Disordered" evidence="1">
    <location>
        <begin position="124"/>
        <end position="161"/>
    </location>
</feature>
<evidence type="ECO:0000313" key="2">
    <source>
        <dbReference type="EMBL" id="KAK0592056.1"/>
    </source>
</evidence>
<sequence length="277" mass="31306">MRWLPRLVHLYAQQFLPRSRLMRPLCYTMVYTVVGACCLYSSPYRKVVQSCDAVCIAVWTLTCTVGFEKSFCVLELNTTSTLCKYKQLGSEFLIVRWLEFQDLAALVLKQRMCHPTHQPIQLSHPIQQPIQEEEEDRQPEEERRRRTRRAEEDATPSSSALRVTVVAPPPASSLLLWLQIFLLFLDGLLSWMAELCGLLDEVSEFNWFGCNTQHVLNVAPGACKFFSPSSSALRVTVVAPPPALSLRVRRRFSSGVVAPPLAADLPLVLGWVVELDG</sequence>